<dbReference type="InterPro" id="IPR000073">
    <property type="entry name" value="AB_hydrolase_1"/>
</dbReference>
<dbReference type="Gene3D" id="3.40.50.1820">
    <property type="entry name" value="alpha/beta hydrolase"/>
    <property type="match status" value="1"/>
</dbReference>
<organism evidence="3 4">
    <name type="scientific">Noviluteimonas lactosilytica</name>
    <dbReference type="NCBI Taxonomy" id="2888523"/>
    <lineage>
        <taxon>Bacteria</taxon>
        <taxon>Pseudomonadati</taxon>
        <taxon>Pseudomonadota</taxon>
        <taxon>Gammaproteobacteria</taxon>
        <taxon>Lysobacterales</taxon>
        <taxon>Lysobacteraceae</taxon>
        <taxon>Noviluteimonas</taxon>
    </lineage>
</organism>
<dbReference type="SUPFAM" id="SSF53474">
    <property type="entry name" value="alpha/beta-Hydrolases"/>
    <property type="match status" value="1"/>
</dbReference>
<feature type="domain" description="AB hydrolase-1" evidence="2">
    <location>
        <begin position="304"/>
        <end position="569"/>
    </location>
</feature>
<keyword evidence="1" id="KW-0732">Signal</keyword>
<dbReference type="PROSITE" id="PS51257">
    <property type="entry name" value="PROKAR_LIPOPROTEIN"/>
    <property type="match status" value="1"/>
</dbReference>
<evidence type="ECO:0000259" key="2">
    <source>
        <dbReference type="Pfam" id="PF12697"/>
    </source>
</evidence>
<accession>A0ABS8JJD3</accession>
<keyword evidence="3" id="KW-0378">Hydrolase</keyword>
<evidence type="ECO:0000256" key="1">
    <source>
        <dbReference type="SAM" id="SignalP"/>
    </source>
</evidence>
<dbReference type="Pfam" id="PF12697">
    <property type="entry name" value="Abhydrolase_6"/>
    <property type="match status" value="1"/>
</dbReference>
<reference evidence="3" key="1">
    <citation type="submission" date="2021-10" db="EMBL/GenBank/DDBJ databases">
        <authorList>
            <person name="Lyu M."/>
            <person name="Wang X."/>
            <person name="Meng X."/>
            <person name="Xu K."/>
        </authorList>
    </citation>
    <scope>NUCLEOTIDE SEQUENCE</scope>
    <source>
        <strain evidence="3">A6</strain>
    </source>
</reference>
<dbReference type="InterPro" id="IPR029058">
    <property type="entry name" value="AB_hydrolase_fold"/>
</dbReference>
<protein>
    <submittedName>
        <fullName evidence="3">Alpha/beta hydrolase</fullName>
    </submittedName>
</protein>
<evidence type="ECO:0000313" key="3">
    <source>
        <dbReference type="EMBL" id="MCC8363700.1"/>
    </source>
</evidence>
<comment type="caution">
    <text evidence="3">The sequence shown here is derived from an EMBL/GenBank/DDBJ whole genome shotgun (WGS) entry which is preliminary data.</text>
</comment>
<dbReference type="RefSeq" id="WP_230527375.1">
    <property type="nucleotide sequence ID" value="NZ_JAJGAK010000002.1"/>
</dbReference>
<name>A0ABS8JJD3_9GAMM</name>
<dbReference type="EMBL" id="JAJGAK010000002">
    <property type="protein sequence ID" value="MCC8363700.1"/>
    <property type="molecule type" value="Genomic_DNA"/>
</dbReference>
<feature type="chain" id="PRO_5046623226" evidence="1">
    <location>
        <begin position="24"/>
        <end position="589"/>
    </location>
</feature>
<gene>
    <name evidence="3" type="ORF">LK996_11525</name>
</gene>
<sequence>MRATLAALCIASMLVAGCASVGAREGEMPGGIALDGLAVADHLSDTTHEVLSMLAIQGDCEREAAACARAVIETPGTVREATRLLAAADLLHRGSQRGVRPVQLALDCARHTERYLFAENLEGRKSALDARSQLALRLHDACTSKLVNEVPFDRAEPIRWRWRTDDARFPRADVQRVVLAAGVRTQGLRTRQVDDGLGVAAVAIGQAKGMPMFPPQPFALAINVRYVRDATGESLEVTDASSHQRIDTALGRVDLARDTTAAYALSAALFDEELNAWGGLRRPEAMVTSELRLLAPIDAEKTPLVLVHGFASSPVAWANFANEVLGDPELADRYQVWLARYWTGPPLLANRYALARGIGTLRDAHVSGGGDPSLVIVGHSMGGVLARLLVTDPGMALWNATFAKPPGALGVSPEDEALAQEVFLFKPVPDIDTVVFISTPHGGSEAADGVVARLLRGLVESSAQAIGLLKRIATGAPDAIQPALQPVFAAGGPNSLDTLSPRNPVHRAARGLPIVPGVEAWSLIGIVDPDHPERGDGVVPLESQAWPGAKEVRIRGDHHLQAEPATVAALKRILLDRLARMPPRTGPRE</sequence>
<dbReference type="Proteomes" id="UP001165293">
    <property type="component" value="Unassembled WGS sequence"/>
</dbReference>
<keyword evidence="4" id="KW-1185">Reference proteome</keyword>
<dbReference type="GO" id="GO:0016787">
    <property type="term" value="F:hydrolase activity"/>
    <property type="evidence" value="ECO:0007669"/>
    <property type="project" value="UniProtKB-KW"/>
</dbReference>
<feature type="signal peptide" evidence="1">
    <location>
        <begin position="1"/>
        <end position="23"/>
    </location>
</feature>
<proteinExistence type="predicted"/>
<evidence type="ECO:0000313" key="4">
    <source>
        <dbReference type="Proteomes" id="UP001165293"/>
    </source>
</evidence>